<feature type="coiled-coil region" evidence="1">
    <location>
        <begin position="222"/>
        <end position="249"/>
    </location>
</feature>
<evidence type="ECO:0000313" key="2">
    <source>
        <dbReference type="EMBL" id="KAJ8432889.1"/>
    </source>
</evidence>
<dbReference type="OrthoDB" id="4951845at2759"/>
<evidence type="ECO:0000313" key="3">
    <source>
        <dbReference type="Proteomes" id="UP001153076"/>
    </source>
</evidence>
<evidence type="ECO:0008006" key="4">
    <source>
        <dbReference type="Google" id="ProtNLM"/>
    </source>
</evidence>
<protein>
    <recommendedName>
        <fullName evidence="4">Chromo domain-containing protein</fullName>
    </recommendedName>
</protein>
<name>A0A9Q1JXH8_9CARY</name>
<comment type="caution">
    <text evidence="2">The sequence shown here is derived from an EMBL/GenBank/DDBJ whole genome shotgun (WGS) entry which is preliminary data.</text>
</comment>
<dbReference type="AlphaFoldDB" id="A0A9Q1JXH8"/>
<dbReference type="CDD" id="cd00024">
    <property type="entry name" value="CD_CSD"/>
    <property type="match status" value="1"/>
</dbReference>
<organism evidence="2 3">
    <name type="scientific">Carnegiea gigantea</name>
    <dbReference type="NCBI Taxonomy" id="171969"/>
    <lineage>
        <taxon>Eukaryota</taxon>
        <taxon>Viridiplantae</taxon>
        <taxon>Streptophyta</taxon>
        <taxon>Embryophyta</taxon>
        <taxon>Tracheophyta</taxon>
        <taxon>Spermatophyta</taxon>
        <taxon>Magnoliopsida</taxon>
        <taxon>eudicotyledons</taxon>
        <taxon>Gunneridae</taxon>
        <taxon>Pentapetalae</taxon>
        <taxon>Caryophyllales</taxon>
        <taxon>Cactineae</taxon>
        <taxon>Cactaceae</taxon>
        <taxon>Cactoideae</taxon>
        <taxon>Echinocereeae</taxon>
        <taxon>Carnegiea</taxon>
    </lineage>
</organism>
<accession>A0A9Q1JXH8</accession>
<proteinExistence type="predicted"/>
<dbReference type="Proteomes" id="UP001153076">
    <property type="component" value="Unassembled WGS sequence"/>
</dbReference>
<keyword evidence="1" id="KW-0175">Coiled coil</keyword>
<keyword evidence="3" id="KW-1185">Reference proteome</keyword>
<reference evidence="2" key="1">
    <citation type="submission" date="2022-04" db="EMBL/GenBank/DDBJ databases">
        <title>Carnegiea gigantea Genome sequencing and assembly v2.</title>
        <authorList>
            <person name="Copetti D."/>
            <person name="Sanderson M.J."/>
            <person name="Burquez A."/>
            <person name="Wojciechowski M.F."/>
        </authorList>
    </citation>
    <scope>NUCLEOTIDE SEQUENCE</scope>
    <source>
        <strain evidence="2">SGP5-SGP5p</strain>
        <tissue evidence="2">Aerial part</tissue>
    </source>
</reference>
<gene>
    <name evidence="2" type="ORF">Cgig2_017618</name>
</gene>
<sequence length="476" mass="53695">MATSSRTSCQSQPHPAAIFCDIEVPIGSSMATFNLENAVCSHGLFMMAPNKWDPLTKSLTRPLCLSDGRDSALVRIFELPHALFIRVYGTPHLSPSDKEALTTQVRRMLRLSEREETKALEFQEMHAGAKARGFGRELPMAQYLNVCKREKRISIPISTFQPLKSLLSLNLARESPSSLLSILLFDCNIGIRAIPLILVYDKLAKTRSKSKTDYLSMEAQLRTLLEQQIEAQNQKIAELRIEQQQMFAKIMTALDKDKDSNDVGENQINTSEVTGDRNVFKFLPKIEFPNFGGTNPRIWIKKCARRIAKKGSAAVVQWLVQWQGHSPEEATWHFISEIEASISTPKPDIIIVDSKPDMQQEAKDKLHFEESLAKSKSAPKIQEVQDVEFHEELSESPEGKMAECCYTSRERALPLDKLIIKEINFEGLSNALVLYFESVVLKPSQSEFTMFSSYIIGEPYVSHAGWSIPGFGFPFC</sequence>
<evidence type="ECO:0000256" key="1">
    <source>
        <dbReference type="SAM" id="Coils"/>
    </source>
</evidence>
<dbReference type="EMBL" id="JAKOGI010000576">
    <property type="protein sequence ID" value="KAJ8432889.1"/>
    <property type="molecule type" value="Genomic_DNA"/>
</dbReference>